<organism evidence="2 3">
    <name type="scientific">Clohesyomyces aquaticus</name>
    <dbReference type="NCBI Taxonomy" id="1231657"/>
    <lineage>
        <taxon>Eukaryota</taxon>
        <taxon>Fungi</taxon>
        <taxon>Dikarya</taxon>
        <taxon>Ascomycota</taxon>
        <taxon>Pezizomycotina</taxon>
        <taxon>Dothideomycetes</taxon>
        <taxon>Pleosporomycetidae</taxon>
        <taxon>Pleosporales</taxon>
        <taxon>Lindgomycetaceae</taxon>
        <taxon>Clohesyomyces</taxon>
    </lineage>
</organism>
<protein>
    <submittedName>
        <fullName evidence="2">Uncharacterized protein</fullName>
    </submittedName>
</protein>
<comment type="caution">
    <text evidence="2">The sequence shown here is derived from an EMBL/GenBank/DDBJ whole genome shotgun (WGS) entry which is preliminary data.</text>
</comment>
<name>A0A1Y1ZZC9_9PLEO</name>
<feature type="region of interest" description="Disordered" evidence="1">
    <location>
        <begin position="1"/>
        <end position="82"/>
    </location>
</feature>
<feature type="compositionally biased region" description="Polar residues" evidence="1">
    <location>
        <begin position="1"/>
        <end position="16"/>
    </location>
</feature>
<dbReference type="Proteomes" id="UP000193144">
    <property type="component" value="Unassembled WGS sequence"/>
</dbReference>
<gene>
    <name evidence="2" type="ORF">BCR34DRAFT_558622</name>
</gene>
<dbReference type="EMBL" id="MCFA01000024">
    <property type="protein sequence ID" value="ORY15578.1"/>
    <property type="molecule type" value="Genomic_DNA"/>
</dbReference>
<evidence type="ECO:0000313" key="3">
    <source>
        <dbReference type="Proteomes" id="UP000193144"/>
    </source>
</evidence>
<accession>A0A1Y1ZZC9</accession>
<feature type="compositionally biased region" description="Basic residues" evidence="1">
    <location>
        <begin position="22"/>
        <end position="32"/>
    </location>
</feature>
<evidence type="ECO:0000313" key="2">
    <source>
        <dbReference type="EMBL" id="ORY15578.1"/>
    </source>
</evidence>
<reference evidence="2 3" key="1">
    <citation type="submission" date="2016-07" db="EMBL/GenBank/DDBJ databases">
        <title>Pervasive Adenine N6-methylation of Active Genes in Fungi.</title>
        <authorList>
            <consortium name="DOE Joint Genome Institute"/>
            <person name="Mondo S.J."/>
            <person name="Dannebaum R.O."/>
            <person name="Kuo R.C."/>
            <person name="Labutti K."/>
            <person name="Haridas S."/>
            <person name="Kuo A."/>
            <person name="Salamov A."/>
            <person name="Ahrendt S.R."/>
            <person name="Lipzen A."/>
            <person name="Sullivan W."/>
            <person name="Andreopoulos W.B."/>
            <person name="Clum A."/>
            <person name="Lindquist E."/>
            <person name="Daum C."/>
            <person name="Ramamoorthy G.K."/>
            <person name="Gryganskyi A."/>
            <person name="Culley D."/>
            <person name="Magnuson J.K."/>
            <person name="James T.Y."/>
            <person name="O'Malley M.A."/>
            <person name="Stajich J.E."/>
            <person name="Spatafora J.W."/>
            <person name="Visel A."/>
            <person name="Grigoriev I.V."/>
        </authorList>
    </citation>
    <scope>NUCLEOTIDE SEQUENCE [LARGE SCALE GENOMIC DNA]</scope>
    <source>
        <strain evidence="2 3">CBS 115471</strain>
    </source>
</reference>
<keyword evidence="3" id="KW-1185">Reference proteome</keyword>
<evidence type="ECO:0000256" key="1">
    <source>
        <dbReference type="SAM" id="MobiDB-lite"/>
    </source>
</evidence>
<proteinExistence type="predicted"/>
<sequence length="163" mass="18458">MVISLSTYPNPASSLNHDAFPRRLHSPHRPPLARRSTMGSPHAPPHHLPHNPNLDPLRRRQHPKSPGLRQIPGSLCRSTKNKELAGRARFPTHELGRSVWRRCDKHILPPRLHRPSPRYLTSLPAPLPLAYISSAPRLRAMFFTHLCPALARVRLSPGVFVRV</sequence>
<dbReference type="AlphaFoldDB" id="A0A1Y1ZZC9"/>